<organism evidence="2 3">
    <name type="scientific">Saccharothrix violaceirubra</name>
    <dbReference type="NCBI Taxonomy" id="413306"/>
    <lineage>
        <taxon>Bacteria</taxon>
        <taxon>Bacillati</taxon>
        <taxon>Actinomycetota</taxon>
        <taxon>Actinomycetes</taxon>
        <taxon>Pseudonocardiales</taxon>
        <taxon>Pseudonocardiaceae</taxon>
        <taxon>Saccharothrix</taxon>
    </lineage>
</organism>
<dbReference type="AlphaFoldDB" id="A0A7W7T8I9"/>
<feature type="transmembrane region" description="Helical" evidence="1">
    <location>
        <begin position="7"/>
        <end position="25"/>
    </location>
</feature>
<dbReference type="EMBL" id="JACHJS010000001">
    <property type="protein sequence ID" value="MBB4968529.1"/>
    <property type="molecule type" value="Genomic_DNA"/>
</dbReference>
<evidence type="ECO:0000256" key="1">
    <source>
        <dbReference type="SAM" id="Phobius"/>
    </source>
</evidence>
<evidence type="ECO:0000313" key="3">
    <source>
        <dbReference type="Proteomes" id="UP000542674"/>
    </source>
</evidence>
<keyword evidence="1" id="KW-0812">Transmembrane</keyword>
<feature type="transmembrane region" description="Helical" evidence="1">
    <location>
        <begin position="31"/>
        <end position="50"/>
    </location>
</feature>
<proteinExistence type="predicted"/>
<reference evidence="2 3" key="1">
    <citation type="submission" date="2020-08" db="EMBL/GenBank/DDBJ databases">
        <title>Sequencing the genomes of 1000 actinobacteria strains.</title>
        <authorList>
            <person name="Klenk H.-P."/>
        </authorList>
    </citation>
    <scope>NUCLEOTIDE SEQUENCE [LARGE SCALE GENOMIC DNA]</scope>
    <source>
        <strain evidence="2 3">DSM 45084</strain>
    </source>
</reference>
<keyword evidence="1" id="KW-1133">Transmembrane helix</keyword>
<comment type="caution">
    <text evidence="2">The sequence shown here is derived from an EMBL/GenBank/DDBJ whole genome shotgun (WGS) entry which is preliminary data.</text>
</comment>
<dbReference type="Proteomes" id="UP000542674">
    <property type="component" value="Unassembled WGS sequence"/>
</dbReference>
<name>A0A7W7T8I9_9PSEU</name>
<evidence type="ECO:0000313" key="2">
    <source>
        <dbReference type="EMBL" id="MBB4968529.1"/>
    </source>
</evidence>
<sequence>MNPLTGVAQSVLVAVVVGVATVFGINHMGASLFWSVVIAVPVAALALLGARLPRAADVHWAPPPVHHSSATTVQASTLATRLAEAAVDPDRFASRVQPRLRRLVEARLRQRHGVPDLADPRAVALLGPELHRLVTAPDATLPDPKRFAELLEDL</sequence>
<dbReference type="RefSeq" id="WP_184674126.1">
    <property type="nucleotide sequence ID" value="NZ_BAABAI010000014.1"/>
</dbReference>
<gene>
    <name evidence="2" type="ORF">F4559_005888</name>
</gene>
<accession>A0A7W7T8I9</accession>
<keyword evidence="3" id="KW-1185">Reference proteome</keyword>
<keyword evidence="1" id="KW-0472">Membrane</keyword>
<protein>
    <submittedName>
        <fullName evidence="2">Uncharacterized protein</fullName>
    </submittedName>
</protein>